<evidence type="ECO:0000313" key="1">
    <source>
        <dbReference type="EMBL" id="GAA3720445.1"/>
    </source>
</evidence>
<dbReference type="RefSeq" id="WP_026858747.1">
    <property type="nucleotide sequence ID" value="NZ_BAABCK010000017.1"/>
</dbReference>
<protein>
    <submittedName>
        <fullName evidence="1">DNA alkylation repair protein</fullName>
    </submittedName>
</protein>
<dbReference type="Pfam" id="PF08713">
    <property type="entry name" value="DNA_alkylation"/>
    <property type="match status" value="1"/>
</dbReference>
<comment type="caution">
    <text evidence="1">The sequence shown here is derived from an EMBL/GenBank/DDBJ whole genome shotgun (WGS) entry which is preliminary data.</text>
</comment>
<dbReference type="Gene3D" id="1.25.40.290">
    <property type="entry name" value="ARM repeat domains"/>
    <property type="match status" value="1"/>
</dbReference>
<keyword evidence="2" id="KW-1185">Reference proteome</keyword>
<dbReference type="SUPFAM" id="SSF48371">
    <property type="entry name" value="ARM repeat"/>
    <property type="match status" value="1"/>
</dbReference>
<gene>
    <name evidence="1" type="ORF">GCM10022378_08000</name>
</gene>
<reference evidence="2" key="1">
    <citation type="journal article" date="2019" name="Int. J. Syst. Evol. Microbiol.">
        <title>The Global Catalogue of Microorganisms (GCM) 10K type strain sequencing project: providing services to taxonomists for standard genome sequencing and annotation.</title>
        <authorList>
            <consortium name="The Broad Institute Genomics Platform"/>
            <consortium name="The Broad Institute Genome Sequencing Center for Infectious Disease"/>
            <person name="Wu L."/>
            <person name="Ma J."/>
        </authorList>
    </citation>
    <scope>NUCLEOTIDE SEQUENCE [LARGE SCALE GENOMIC DNA]</scope>
    <source>
        <strain evidence="2">JCM 16981</strain>
    </source>
</reference>
<dbReference type="InterPro" id="IPR016024">
    <property type="entry name" value="ARM-type_fold"/>
</dbReference>
<evidence type="ECO:0000313" key="2">
    <source>
        <dbReference type="Proteomes" id="UP001500920"/>
    </source>
</evidence>
<name>A0ABP7ELQ8_9STAP</name>
<proteinExistence type="predicted"/>
<dbReference type="Proteomes" id="UP001500920">
    <property type="component" value="Unassembled WGS sequence"/>
</dbReference>
<accession>A0ABP7ELQ8</accession>
<sequence length="256" mass="29678">MGQYIPLKYYFDKDLAERLATLISINYKSFPNKIFIDNVSKRVENKELKARVLVIAEELHKALPKEFDKALLVLLSVLGPVNQTEKGMFTNGYFLMPIARYVELYGSSHVSLSLEALYEITQRHTSEYAIRPFIVNNTNECLKYFDIWRKDNNSHVRRLVSEGTRPRLPWASKIDYINGDINQNLVLLDSLKNDSSNYVRKSVGNHLNDLSKEEPEIVLSWLLERRTTTSPIVIKRGLRTLVKKEYPGALEMIREI</sequence>
<dbReference type="InterPro" id="IPR014825">
    <property type="entry name" value="DNA_alkylation"/>
</dbReference>
<organism evidence="1 2">
    <name type="scientific">Salinicoccus jeotgali</name>
    <dbReference type="NCBI Taxonomy" id="381634"/>
    <lineage>
        <taxon>Bacteria</taxon>
        <taxon>Bacillati</taxon>
        <taxon>Bacillota</taxon>
        <taxon>Bacilli</taxon>
        <taxon>Bacillales</taxon>
        <taxon>Staphylococcaceae</taxon>
        <taxon>Salinicoccus</taxon>
    </lineage>
</organism>
<dbReference type="EMBL" id="BAABCK010000017">
    <property type="protein sequence ID" value="GAA3720445.1"/>
    <property type="molecule type" value="Genomic_DNA"/>
</dbReference>